<protein>
    <recommendedName>
        <fullName evidence="4">Secreted protein</fullName>
    </recommendedName>
</protein>
<accession>A0A4D6NRJ1</accession>
<gene>
    <name evidence="2" type="ORF">DEO72_LG11g1901</name>
</gene>
<dbReference type="Proteomes" id="UP000501690">
    <property type="component" value="Linkage Group LG11"/>
</dbReference>
<evidence type="ECO:0000313" key="3">
    <source>
        <dbReference type="Proteomes" id="UP000501690"/>
    </source>
</evidence>
<proteinExistence type="predicted"/>
<feature type="signal peptide" evidence="1">
    <location>
        <begin position="1"/>
        <end position="22"/>
    </location>
</feature>
<evidence type="ECO:0008006" key="4">
    <source>
        <dbReference type="Google" id="ProtNLM"/>
    </source>
</evidence>
<reference evidence="2 3" key="1">
    <citation type="submission" date="2019-04" db="EMBL/GenBank/DDBJ databases">
        <title>An improved genome assembly and genetic linkage map for asparagus bean, Vigna unguiculata ssp. sesquipedialis.</title>
        <authorList>
            <person name="Xia Q."/>
            <person name="Zhang R."/>
            <person name="Dong Y."/>
        </authorList>
    </citation>
    <scope>NUCLEOTIDE SEQUENCE [LARGE SCALE GENOMIC DNA]</scope>
    <source>
        <tissue evidence="2">Leaf</tissue>
    </source>
</reference>
<sequence length="103" mass="11247">MFISLSMVRTVILAQVSPSCLGESSKSSPWFCSSISLKRRVLALSDALSRSGENGSPKQVLEENPMFSACVLVQARCLVLGEWWSRSSELASSKREIVEGPLL</sequence>
<evidence type="ECO:0000313" key="2">
    <source>
        <dbReference type="EMBL" id="QCE14895.1"/>
    </source>
</evidence>
<keyword evidence="1" id="KW-0732">Signal</keyword>
<keyword evidence="3" id="KW-1185">Reference proteome</keyword>
<name>A0A4D6NRJ1_VIGUN</name>
<dbReference type="AlphaFoldDB" id="A0A4D6NRJ1"/>
<dbReference type="EMBL" id="CP039355">
    <property type="protein sequence ID" value="QCE14895.1"/>
    <property type="molecule type" value="Genomic_DNA"/>
</dbReference>
<evidence type="ECO:0000256" key="1">
    <source>
        <dbReference type="SAM" id="SignalP"/>
    </source>
</evidence>
<feature type="chain" id="PRO_5020030374" description="Secreted protein" evidence="1">
    <location>
        <begin position="23"/>
        <end position="103"/>
    </location>
</feature>
<organism evidence="2 3">
    <name type="scientific">Vigna unguiculata</name>
    <name type="common">Cowpea</name>
    <dbReference type="NCBI Taxonomy" id="3917"/>
    <lineage>
        <taxon>Eukaryota</taxon>
        <taxon>Viridiplantae</taxon>
        <taxon>Streptophyta</taxon>
        <taxon>Embryophyta</taxon>
        <taxon>Tracheophyta</taxon>
        <taxon>Spermatophyta</taxon>
        <taxon>Magnoliopsida</taxon>
        <taxon>eudicotyledons</taxon>
        <taxon>Gunneridae</taxon>
        <taxon>Pentapetalae</taxon>
        <taxon>rosids</taxon>
        <taxon>fabids</taxon>
        <taxon>Fabales</taxon>
        <taxon>Fabaceae</taxon>
        <taxon>Papilionoideae</taxon>
        <taxon>50 kb inversion clade</taxon>
        <taxon>NPAAA clade</taxon>
        <taxon>indigoferoid/millettioid clade</taxon>
        <taxon>Phaseoleae</taxon>
        <taxon>Vigna</taxon>
    </lineage>
</organism>